<dbReference type="EMBL" id="JAEAOA010001605">
    <property type="protein sequence ID" value="KAK3589309.1"/>
    <property type="molecule type" value="Genomic_DNA"/>
</dbReference>
<name>A0AAE0SCR4_9BIVA</name>
<evidence type="ECO:0000256" key="1">
    <source>
        <dbReference type="SAM" id="Coils"/>
    </source>
</evidence>
<feature type="region of interest" description="Disordered" evidence="2">
    <location>
        <begin position="991"/>
        <end position="1030"/>
    </location>
</feature>
<gene>
    <name evidence="3" type="ORF">CHS0354_026964</name>
</gene>
<feature type="compositionally biased region" description="Basic and acidic residues" evidence="2">
    <location>
        <begin position="1799"/>
        <end position="1814"/>
    </location>
</feature>
<protein>
    <submittedName>
        <fullName evidence="3">Uncharacterized protein</fullName>
    </submittedName>
</protein>
<comment type="caution">
    <text evidence="3">The sequence shown here is derived from an EMBL/GenBank/DDBJ whole genome shotgun (WGS) entry which is preliminary data.</text>
</comment>
<evidence type="ECO:0000256" key="2">
    <source>
        <dbReference type="SAM" id="MobiDB-lite"/>
    </source>
</evidence>
<feature type="region of interest" description="Disordered" evidence="2">
    <location>
        <begin position="1330"/>
        <end position="1373"/>
    </location>
</feature>
<feature type="region of interest" description="Disordered" evidence="2">
    <location>
        <begin position="1788"/>
        <end position="1851"/>
    </location>
</feature>
<feature type="region of interest" description="Disordered" evidence="2">
    <location>
        <begin position="1240"/>
        <end position="1259"/>
    </location>
</feature>
<feature type="compositionally biased region" description="Polar residues" evidence="2">
    <location>
        <begin position="1012"/>
        <end position="1025"/>
    </location>
</feature>
<reference evidence="3" key="1">
    <citation type="journal article" date="2021" name="Genome Biol. Evol.">
        <title>A High-Quality Reference Genome for a Parasitic Bivalve with Doubly Uniparental Inheritance (Bivalvia: Unionida).</title>
        <authorList>
            <person name="Smith C.H."/>
        </authorList>
    </citation>
    <scope>NUCLEOTIDE SEQUENCE</scope>
    <source>
        <strain evidence="3">CHS0354</strain>
    </source>
</reference>
<keyword evidence="1" id="KW-0175">Coiled coil</keyword>
<feature type="coiled-coil region" evidence="1">
    <location>
        <begin position="1074"/>
        <end position="1122"/>
    </location>
</feature>
<feature type="region of interest" description="Disordered" evidence="2">
    <location>
        <begin position="715"/>
        <end position="734"/>
    </location>
</feature>
<accession>A0AAE0SCR4</accession>
<dbReference type="Proteomes" id="UP001195483">
    <property type="component" value="Unassembled WGS sequence"/>
</dbReference>
<evidence type="ECO:0000313" key="4">
    <source>
        <dbReference type="Proteomes" id="UP001195483"/>
    </source>
</evidence>
<reference evidence="3" key="2">
    <citation type="journal article" date="2021" name="Genome Biol. Evol.">
        <title>Developing a high-quality reference genome for a parasitic bivalve with doubly uniparental inheritance (Bivalvia: Unionida).</title>
        <authorList>
            <person name="Smith C.H."/>
        </authorList>
    </citation>
    <scope>NUCLEOTIDE SEQUENCE</scope>
    <source>
        <strain evidence="3">CHS0354</strain>
        <tissue evidence="3">Mantle</tissue>
    </source>
</reference>
<feature type="compositionally biased region" description="Basic and acidic residues" evidence="2">
    <location>
        <begin position="1828"/>
        <end position="1838"/>
    </location>
</feature>
<proteinExistence type="predicted"/>
<sequence length="1874" mass="209652">MFSQNKKLEEILDLAVNTLRNQRPRSAPVTLKGEDFFDGEHFFESDAYNCLLDVSPLITCRTSEAKTLQGNHAACSHLRSGDLNSKSETQVHQGVDVYIPPLCLEQEDEEIGDVPDKYRPSADSWPSDEIRVSSSTESLSRLKAPKLAWKYPELRLNLPKDEDDEEDIRINHSFPSSFCSSLSISSSSSDCSSISYDEPIDYLSSGLEENDTWLFDRITFHPCLSTVMERQTTSTVVEEIECIDGEKSIASFDMTSPDYVANVVKMVHETNSHFTLTNRSPKIASSSLTYKAEETKMKVELTICKEEINQQEASKIQVISMSSTPQNNQAGATISKTDSETIIEHTDDADVNVLLKMTSGFQEDRKSKADIAKNLEEITMIACSKNQVEIENIISPISLLFGTENLVMEPNKEITCVLSTPKEQMENKYSLMQIEKPIHSIQQNAVSTDKKRDGKILALGSVVRRSVSDVQVSKEGIAKEHVMKATSQIEISNLVATKDQILEVKRKQRSLKETEDPMPGQVLKNHPEASCELEKAKSCEDVSTFKLDKKQFEKEKSRKQIYNLKFDKSHIDLEKSDVKVNFNDTGEMWTAQINLPASIENKVSEAASKENVSTTSISAIHVGLLNTTNSMSPQKKVTDQDQYTEKKVVGSQGQVFTVTIDPSLHWIFKTPNEMLVDKPMPLAWQNIVAINKDCVRTVNVKENQVASVASYQQVSKPGVSKGPASRSKSQIPVRKRATATLSMKQTRRPVVTKSQIIQASNRKQIINSSTSEGMITSSTNKKVIKKMKSRIPVASKDHIVKRVSHKEIESPVSNHQMVESARDIEINAVTSTDGLQESTHDLNDVWKNTNDSNRKQTPESLVTAVYIKSTKIILDESTCKSPKETSPPRFMSPIGLEELFIKPQIVADKESDLFPNASPSTTIVSSMMMTVPDFGQNQPYEIPKESQGEEISAQNRINCSKTLKLQADVHTVEMPLENLSAVKEEACDTPNISTPILSADDTVGPSKKDSNGPKSPTPTAQSPHTEQFAKKKIEDPVSPVNKFDLAAESLNVQLESFAEDDDLGGDVESLHSLYNELMADKAFAEEHNENLQSSFKKECEMLQQIMKLKASMEEQIKSVQEHDASSKNIEDFINLDEQLQSLKWIEEHQYNFICVLQREIENEAKLWAKLDENAKKKSAAKPKIEPRMTANALRLKFKNILHKMDKVHEVNSEAIKNILARMTMMSAEDKQEILAMMATPQPPKESKPKKAKPGIRTQKGQQTLAIKTLNADNQQSKMNKRQNSVKVQVTGNVSSVNRADHTVKMANRTHRDNNPQSKATQNIREQISPIVQETSIDQSTWRQNQIKSKTLSDKCKSVKASKPKGTLSGKTRISKLANDEEAETGSSLPYKNKIDFKKGGTKYQIKVGLNESALKNSKQEQLPSIMSDESLDAIVSKRPCNKVRLSPVATEWKEDIVQTTFAMENIHQPSPLNATVVDLSQHQETYLKAIPDHDIQKAEMLDKEMLTVKTTPRQKQIHKNEAVKKVENKTREKMSVKEVNCEKTKEKEFTTQRKKSIGKDVRNENPLGKSMVMKTAGEKVKKADLDFYASSSSKLDIVPEPLEHEEEKDCIPVDKLSNLAKTETKKSKQLMKQKVNLSHQPEVLNHGQEDKSGIQSDKHKPIIKFPSVRSDVKPNSITKLRQNMSKIVNTPIIDPSKTKGAGKTSVSHDELISNLHKDHSTHEADIKITALVESKSTRPSESAVHQPISAPKDRGPKVPPTYANWEPPEPMQKQLERYATLNAVKIHKDQAKARQPRSKLKDAPQGKLLPKRENMPQPRVPIPLSVVEKTRKGTEKACKGTTDGKSAGILPTLKAQPKKYLSSGNTHLRKSING</sequence>
<reference evidence="3" key="3">
    <citation type="submission" date="2023-05" db="EMBL/GenBank/DDBJ databases">
        <authorList>
            <person name="Smith C.H."/>
        </authorList>
    </citation>
    <scope>NUCLEOTIDE SEQUENCE</scope>
    <source>
        <strain evidence="3">CHS0354</strain>
        <tissue evidence="3">Mantle</tissue>
    </source>
</reference>
<feature type="compositionally biased region" description="Polar residues" evidence="2">
    <location>
        <begin position="1330"/>
        <end position="1349"/>
    </location>
</feature>
<organism evidence="3 4">
    <name type="scientific">Potamilus streckersoni</name>
    <dbReference type="NCBI Taxonomy" id="2493646"/>
    <lineage>
        <taxon>Eukaryota</taxon>
        <taxon>Metazoa</taxon>
        <taxon>Spiralia</taxon>
        <taxon>Lophotrochozoa</taxon>
        <taxon>Mollusca</taxon>
        <taxon>Bivalvia</taxon>
        <taxon>Autobranchia</taxon>
        <taxon>Heteroconchia</taxon>
        <taxon>Palaeoheterodonta</taxon>
        <taxon>Unionida</taxon>
        <taxon>Unionoidea</taxon>
        <taxon>Unionidae</taxon>
        <taxon>Ambleminae</taxon>
        <taxon>Lampsilini</taxon>
        <taxon>Potamilus</taxon>
    </lineage>
</organism>
<evidence type="ECO:0000313" key="3">
    <source>
        <dbReference type="EMBL" id="KAK3589309.1"/>
    </source>
</evidence>
<keyword evidence="4" id="KW-1185">Reference proteome</keyword>
<feature type="region of interest" description="Disordered" evidence="2">
    <location>
        <begin position="1733"/>
        <end position="1757"/>
    </location>
</feature>